<evidence type="ECO:0000256" key="12">
    <source>
        <dbReference type="ARBA" id="ARBA00023136"/>
    </source>
</evidence>
<keyword evidence="13 15" id="KW-0675">Receptor</keyword>
<dbReference type="Proteomes" id="UP000027135">
    <property type="component" value="Unassembled WGS sequence"/>
</dbReference>
<evidence type="ECO:0000256" key="5">
    <source>
        <dbReference type="ARBA" id="ARBA00022679"/>
    </source>
</evidence>
<keyword evidence="4" id="KW-0723">Serine/threonine-protein kinase</keyword>
<keyword evidence="16" id="KW-1185">Reference proteome</keyword>
<reference evidence="15 16" key="1">
    <citation type="journal article" date="2014" name="Nat. Commun.">
        <title>Molecular traces of alternative social organization in a termite genome.</title>
        <authorList>
            <person name="Terrapon N."/>
            <person name="Li C."/>
            <person name="Robertson H.M."/>
            <person name="Ji L."/>
            <person name="Meng X."/>
            <person name="Booth W."/>
            <person name="Chen Z."/>
            <person name="Childers C.P."/>
            <person name="Glastad K.M."/>
            <person name="Gokhale K."/>
            <person name="Gowin J."/>
            <person name="Gronenberg W."/>
            <person name="Hermansen R.A."/>
            <person name="Hu H."/>
            <person name="Hunt B.G."/>
            <person name="Huylmans A.K."/>
            <person name="Khalil S.M."/>
            <person name="Mitchell R.D."/>
            <person name="Munoz-Torres M.C."/>
            <person name="Mustard J.A."/>
            <person name="Pan H."/>
            <person name="Reese J.T."/>
            <person name="Scharf M.E."/>
            <person name="Sun F."/>
            <person name="Vogel H."/>
            <person name="Xiao J."/>
            <person name="Yang W."/>
            <person name="Yang Z."/>
            <person name="Yang Z."/>
            <person name="Zhou J."/>
            <person name="Zhu J."/>
            <person name="Brent C.S."/>
            <person name="Elsik C.G."/>
            <person name="Goodisman M.A."/>
            <person name="Liberles D.A."/>
            <person name="Roe R.M."/>
            <person name="Vargo E.L."/>
            <person name="Vilcinskas A."/>
            <person name="Wang J."/>
            <person name="Bornberg-Bauer E."/>
            <person name="Korb J."/>
            <person name="Zhang G."/>
            <person name="Liebig J."/>
        </authorList>
    </citation>
    <scope>NUCLEOTIDE SEQUENCE [LARGE SCALE GENOMIC DNA]</scope>
    <source>
        <tissue evidence="15">Whole organism</tissue>
    </source>
</reference>
<dbReference type="PANTHER" id="PTHR23255">
    <property type="entry name" value="TRANSFORMING GROWTH FACTOR-BETA RECEPTOR TYPE I AND II"/>
    <property type="match status" value="1"/>
</dbReference>
<dbReference type="PROSITE" id="PS50011">
    <property type="entry name" value="PROTEIN_KINASE_DOM"/>
    <property type="match status" value="1"/>
</dbReference>
<dbReference type="GO" id="GO:0017002">
    <property type="term" value="F:activin receptor activity"/>
    <property type="evidence" value="ECO:0007669"/>
    <property type="project" value="TreeGrafter"/>
</dbReference>
<dbReference type="STRING" id="136037.A0A067QGF3"/>
<dbReference type="PANTHER" id="PTHR23255:SF98">
    <property type="entry name" value="SERINE_THREONINE-PROTEIN KINASE RECEPTOR"/>
    <property type="match status" value="1"/>
</dbReference>
<feature type="domain" description="Protein kinase" evidence="14">
    <location>
        <begin position="1"/>
        <end position="109"/>
    </location>
</feature>
<proteinExistence type="inferred from homology"/>
<evidence type="ECO:0000259" key="14">
    <source>
        <dbReference type="PROSITE" id="PS50011"/>
    </source>
</evidence>
<dbReference type="GO" id="GO:0048185">
    <property type="term" value="F:activin binding"/>
    <property type="evidence" value="ECO:0007669"/>
    <property type="project" value="TreeGrafter"/>
</dbReference>
<comment type="subcellular location">
    <subcellularLocation>
        <location evidence="1">Membrane</location>
        <topology evidence="1">Single-pass type I membrane protein</topology>
    </subcellularLocation>
</comment>
<dbReference type="Gene3D" id="1.10.510.10">
    <property type="entry name" value="Transferase(Phosphotransferase) domain 1"/>
    <property type="match status" value="1"/>
</dbReference>
<keyword evidence="7" id="KW-0732">Signal</keyword>
<dbReference type="EMBL" id="KK898047">
    <property type="protein sequence ID" value="KDQ65275.1"/>
    <property type="molecule type" value="Genomic_DNA"/>
</dbReference>
<gene>
    <name evidence="15" type="ORF">L798_00064</name>
</gene>
<evidence type="ECO:0000256" key="13">
    <source>
        <dbReference type="ARBA" id="ARBA00023170"/>
    </source>
</evidence>
<dbReference type="AlphaFoldDB" id="A0A067QGF3"/>
<evidence type="ECO:0000256" key="7">
    <source>
        <dbReference type="ARBA" id="ARBA00022729"/>
    </source>
</evidence>
<evidence type="ECO:0000256" key="10">
    <source>
        <dbReference type="ARBA" id="ARBA00022840"/>
    </source>
</evidence>
<dbReference type="SUPFAM" id="SSF56112">
    <property type="entry name" value="Protein kinase-like (PK-like)"/>
    <property type="match status" value="1"/>
</dbReference>
<dbReference type="eggNOG" id="KOG3653">
    <property type="taxonomic scope" value="Eukaryota"/>
</dbReference>
<dbReference type="InParanoid" id="A0A067QGF3"/>
<accession>A0A067QGF3</accession>
<keyword evidence="8" id="KW-0547">Nucleotide-binding</keyword>
<evidence type="ECO:0000256" key="3">
    <source>
        <dbReference type="ARBA" id="ARBA00012401"/>
    </source>
</evidence>
<name>A0A067QGF3_ZOONE</name>
<evidence type="ECO:0000256" key="2">
    <source>
        <dbReference type="ARBA" id="ARBA00009605"/>
    </source>
</evidence>
<dbReference type="GO" id="GO:0005524">
    <property type="term" value="F:ATP binding"/>
    <property type="evidence" value="ECO:0007669"/>
    <property type="project" value="UniProtKB-KW"/>
</dbReference>
<evidence type="ECO:0000256" key="8">
    <source>
        <dbReference type="ARBA" id="ARBA00022741"/>
    </source>
</evidence>
<dbReference type="GO" id="GO:0071363">
    <property type="term" value="P:cellular response to growth factor stimulus"/>
    <property type="evidence" value="ECO:0007669"/>
    <property type="project" value="TreeGrafter"/>
</dbReference>
<keyword evidence="10" id="KW-0067">ATP-binding</keyword>
<keyword evidence="9" id="KW-0418">Kinase</keyword>
<dbReference type="InterPro" id="IPR011009">
    <property type="entry name" value="Kinase-like_dom_sf"/>
</dbReference>
<comment type="similarity">
    <text evidence="2">Belongs to the protein kinase superfamily. TKL Ser/Thr protein kinase family. TGFB receptor subfamily.</text>
</comment>
<evidence type="ECO:0000256" key="4">
    <source>
        <dbReference type="ARBA" id="ARBA00022527"/>
    </source>
</evidence>
<dbReference type="OMA" id="ILRRCEC"/>
<dbReference type="PROSITE" id="PS00108">
    <property type="entry name" value="PROTEIN_KINASE_ST"/>
    <property type="match status" value="1"/>
</dbReference>
<evidence type="ECO:0000256" key="1">
    <source>
        <dbReference type="ARBA" id="ARBA00004479"/>
    </source>
</evidence>
<organism evidence="15 16">
    <name type="scientific">Zootermopsis nevadensis</name>
    <name type="common">Dampwood termite</name>
    <dbReference type="NCBI Taxonomy" id="136037"/>
    <lineage>
        <taxon>Eukaryota</taxon>
        <taxon>Metazoa</taxon>
        <taxon>Ecdysozoa</taxon>
        <taxon>Arthropoda</taxon>
        <taxon>Hexapoda</taxon>
        <taxon>Insecta</taxon>
        <taxon>Pterygota</taxon>
        <taxon>Neoptera</taxon>
        <taxon>Polyneoptera</taxon>
        <taxon>Dictyoptera</taxon>
        <taxon>Blattodea</taxon>
        <taxon>Blattoidea</taxon>
        <taxon>Termitoidae</taxon>
        <taxon>Termopsidae</taxon>
        <taxon>Zootermopsis</taxon>
    </lineage>
</organism>
<evidence type="ECO:0000313" key="16">
    <source>
        <dbReference type="Proteomes" id="UP000027135"/>
    </source>
</evidence>
<dbReference type="Pfam" id="PF00069">
    <property type="entry name" value="Pkinase"/>
    <property type="match status" value="1"/>
</dbReference>
<keyword evidence="5" id="KW-0808">Transferase</keyword>
<dbReference type="GO" id="GO:0048179">
    <property type="term" value="C:activin receptor complex"/>
    <property type="evidence" value="ECO:0007669"/>
    <property type="project" value="TreeGrafter"/>
</dbReference>
<dbReference type="OrthoDB" id="547665at2759"/>
<keyword evidence="6" id="KW-0812">Transmembrane</keyword>
<evidence type="ECO:0000256" key="9">
    <source>
        <dbReference type="ARBA" id="ARBA00022777"/>
    </source>
</evidence>
<keyword evidence="12" id="KW-0472">Membrane</keyword>
<dbReference type="InterPro" id="IPR008271">
    <property type="entry name" value="Ser/Thr_kinase_AS"/>
</dbReference>
<dbReference type="InterPro" id="IPR000719">
    <property type="entry name" value="Prot_kinase_dom"/>
</dbReference>
<protein>
    <recommendedName>
        <fullName evidence="3">receptor protein serine/threonine kinase</fullName>
        <ecNumber evidence="3">2.7.11.30</ecNumber>
    </recommendedName>
</protein>
<evidence type="ECO:0000313" key="15">
    <source>
        <dbReference type="EMBL" id="KDQ65275.1"/>
    </source>
</evidence>
<keyword evidence="11" id="KW-1133">Transmembrane helix</keyword>
<evidence type="ECO:0000256" key="6">
    <source>
        <dbReference type="ARBA" id="ARBA00022692"/>
    </source>
</evidence>
<sequence>MHLHEEVTANKADGYKPAIAHRDFKSKNVLLKSDLTACIADFGLALIFQPGKPCGDTHGQVGTRRYMAPEVLEGAINFSRDAFLRIDMYACGLVLWELVSRCTVQEVSR</sequence>
<dbReference type="EC" id="2.7.11.30" evidence="3"/>
<dbReference type="InterPro" id="IPR000333">
    <property type="entry name" value="TGFB_receptor"/>
</dbReference>
<evidence type="ECO:0000256" key="11">
    <source>
        <dbReference type="ARBA" id="ARBA00022989"/>
    </source>
</evidence>